<dbReference type="EMBL" id="JAPWGM010000005">
    <property type="protein sequence ID" value="MCZ4245373.1"/>
    <property type="molecule type" value="Genomic_DNA"/>
</dbReference>
<comment type="caution">
    <text evidence="2">The sequence shown here is derived from an EMBL/GenBank/DDBJ whole genome shotgun (WGS) entry which is preliminary data.</text>
</comment>
<keyword evidence="1" id="KW-0732">Signal</keyword>
<accession>A0ABT4LDW5</accession>
<keyword evidence="3" id="KW-1185">Reference proteome</keyword>
<evidence type="ECO:0000313" key="2">
    <source>
        <dbReference type="EMBL" id="MCZ4245373.1"/>
    </source>
</evidence>
<organism evidence="2 3">
    <name type="scientific">Pedobacter punctiformis</name>
    <dbReference type="NCBI Taxonomy" id="3004097"/>
    <lineage>
        <taxon>Bacteria</taxon>
        <taxon>Pseudomonadati</taxon>
        <taxon>Bacteroidota</taxon>
        <taxon>Sphingobacteriia</taxon>
        <taxon>Sphingobacteriales</taxon>
        <taxon>Sphingobacteriaceae</taxon>
        <taxon>Pedobacter</taxon>
    </lineage>
</organism>
<feature type="signal peptide" evidence="1">
    <location>
        <begin position="1"/>
        <end position="23"/>
    </location>
</feature>
<evidence type="ECO:0000313" key="3">
    <source>
        <dbReference type="Proteomes" id="UP001144347"/>
    </source>
</evidence>
<protein>
    <submittedName>
        <fullName evidence="2">Uncharacterized protein</fullName>
    </submittedName>
</protein>
<feature type="chain" id="PRO_5046429466" evidence="1">
    <location>
        <begin position="24"/>
        <end position="111"/>
    </location>
</feature>
<gene>
    <name evidence="2" type="ORF">O0955_15295</name>
</gene>
<dbReference type="RefSeq" id="WP_269428428.1">
    <property type="nucleotide sequence ID" value="NZ_JAPWGM010000005.1"/>
</dbReference>
<sequence length="111" mass="12198">MKKVIVMMFVALTTLTTMSLMYANQTNVAKTSQKVSVLLGTVDTSVDVIQLYGDSSTGIVEYVQIVSSEWDDHVVSIMNVKVSNGIATGKIYMEDDNGSQRIIVLMNLPVY</sequence>
<dbReference type="Proteomes" id="UP001144347">
    <property type="component" value="Unassembled WGS sequence"/>
</dbReference>
<reference evidence="2" key="1">
    <citation type="submission" date="2022-12" db="EMBL/GenBank/DDBJ databases">
        <title>Genome sequence of HCMS5-2.</title>
        <authorList>
            <person name="Woo H."/>
        </authorList>
    </citation>
    <scope>NUCLEOTIDE SEQUENCE</scope>
    <source>
        <strain evidence="2">HCMS5-2</strain>
    </source>
</reference>
<name>A0ABT4LDW5_9SPHI</name>
<evidence type="ECO:0000256" key="1">
    <source>
        <dbReference type="SAM" id="SignalP"/>
    </source>
</evidence>
<proteinExistence type="predicted"/>